<organism evidence="5 8">
    <name type="scientific">Prevotella intermedia</name>
    <dbReference type="NCBI Taxonomy" id="28131"/>
    <lineage>
        <taxon>Bacteria</taxon>
        <taxon>Pseudomonadati</taxon>
        <taxon>Bacteroidota</taxon>
        <taxon>Bacteroidia</taxon>
        <taxon>Bacteroidales</taxon>
        <taxon>Prevotellaceae</taxon>
        <taxon>Prevotella</taxon>
    </lineage>
</organism>
<comment type="caution">
    <text evidence="5">The sequence shown here is derived from an EMBL/GenBank/DDBJ whole genome shotgun (WGS) entry which is preliminary data.</text>
</comment>
<dbReference type="Proteomes" id="UP000231201">
    <property type="component" value="Unassembled WGS sequence"/>
</dbReference>
<accession>A0A246EVM7</accession>
<dbReference type="AlphaFoldDB" id="A0A246EVM7"/>
<dbReference type="EMBL" id="PENH01000001">
    <property type="protein sequence ID" value="PJI25520.1"/>
    <property type="molecule type" value="Genomic_DNA"/>
</dbReference>
<proteinExistence type="predicted"/>
<reference evidence="2 9" key="2">
    <citation type="submission" date="2017-11" db="EMBL/GenBank/DDBJ databases">
        <title>Genome sequencing of Prevotella intermedia KCOM 2069.</title>
        <authorList>
            <person name="Kook J.-K."/>
            <person name="Park S.-N."/>
            <person name="Lim Y.K."/>
        </authorList>
    </citation>
    <scope>NUCLEOTIDE SEQUENCE [LARGE SCALE GENOMIC DNA]</scope>
    <source>
        <strain evidence="2 9">KCOM 2069</strain>
    </source>
</reference>
<evidence type="ECO:0000313" key="2">
    <source>
        <dbReference type="EMBL" id="PIN29008.1"/>
    </source>
</evidence>
<dbReference type="EMBL" id="PEKM01000001">
    <property type="protein sequence ID" value="PIK17676.1"/>
    <property type="molecule type" value="Genomic_DNA"/>
</dbReference>
<evidence type="ECO:0000313" key="8">
    <source>
        <dbReference type="Proteomes" id="UP000229884"/>
    </source>
</evidence>
<sequence length="62" mass="7108">MMCVRGVGTAFETFVLFCRIALYDNSFAAFLQFHFIPVGLQANSFEWFVAVVAFVFRMEVCL</sequence>
<dbReference type="Proteomes" id="UP000229102">
    <property type="component" value="Unassembled WGS sequence"/>
</dbReference>
<dbReference type="EMBL" id="PENG01000001">
    <property type="protein sequence ID" value="PJI28121.1"/>
    <property type="molecule type" value="Genomic_DNA"/>
</dbReference>
<evidence type="ECO:0000313" key="7">
    <source>
        <dbReference type="Proteomes" id="UP000229111"/>
    </source>
</evidence>
<protein>
    <submittedName>
        <fullName evidence="5">Uncharacterized protein</fullName>
    </submittedName>
</protein>
<dbReference type="Proteomes" id="UP000230500">
    <property type="component" value="Unassembled WGS sequence"/>
</dbReference>
<dbReference type="Proteomes" id="UP000229111">
    <property type="component" value="Unassembled WGS sequence"/>
</dbReference>
<dbReference type="EMBL" id="PENF01000001">
    <property type="protein sequence ID" value="PJI20187.1"/>
    <property type="molecule type" value="Genomic_DNA"/>
</dbReference>
<reference evidence="3 6" key="3">
    <citation type="submission" date="2017-11" db="EMBL/GenBank/DDBJ databases">
        <title>Genome sequencing of Prevotella intermedia KCOM 2698.</title>
        <authorList>
            <person name="Kook J.-K."/>
            <person name="Park S.-N."/>
            <person name="Lim Y.K."/>
        </authorList>
    </citation>
    <scope>NUCLEOTIDE SEQUENCE [LARGE SCALE GENOMIC DNA]</scope>
    <source>
        <strain evidence="3 6">KCOM 2698</strain>
    </source>
</reference>
<dbReference type="EMBL" id="PESN01000001">
    <property type="protein sequence ID" value="PIN29008.1"/>
    <property type="molecule type" value="Genomic_DNA"/>
</dbReference>
<reference evidence="4 10" key="5">
    <citation type="submission" date="2017-11" db="EMBL/GenBank/DDBJ databases">
        <title>Genome sequencing of Prevotella intermedia KCOM 2833.</title>
        <authorList>
            <person name="Kook J.-K."/>
            <person name="Park S.-N."/>
            <person name="Lim Y.K."/>
        </authorList>
    </citation>
    <scope>NUCLEOTIDE SEQUENCE [LARGE SCALE GENOMIC DNA]</scope>
    <source>
        <strain evidence="4 10">KCOM 2833</strain>
    </source>
</reference>
<evidence type="ECO:0000313" key="4">
    <source>
        <dbReference type="EMBL" id="PJI25520.1"/>
    </source>
</evidence>
<evidence type="ECO:0000313" key="1">
    <source>
        <dbReference type="EMBL" id="PIK17676.1"/>
    </source>
</evidence>
<evidence type="ECO:0000313" key="5">
    <source>
        <dbReference type="EMBL" id="PJI28121.1"/>
    </source>
</evidence>
<dbReference type="Proteomes" id="UP000229884">
    <property type="component" value="Unassembled WGS sequence"/>
</dbReference>
<evidence type="ECO:0000313" key="3">
    <source>
        <dbReference type="EMBL" id="PJI20187.1"/>
    </source>
</evidence>
<evidence type="ECO:0000313" key="10">
    <source>
        <dbReference type="Proteomes" id="UP000231201"/>
    </source>
</evidence>
<reference evidence="5 8" key="4">
    <citation type="submission" date="2017-11" db="EMBL/GenBank/DDBJ databases">
        <title>Genome sequencing of Prevotella intermedia KCOM 2832.</title>
        <authorList>
            <person name="Kook J.-K."/>
            <person name="Park S.-N."/>
            <person name="Lim Y.K."/>
        </authorList>
    </citation>
    <scope>NUCLEOTIDE SEQUENCE [LARGE SCALE GENOMIC DNA]</scope>
    <source>
        <strain evidence="5 8">KCOM 2832</strain>
    </source>
</reference>
<reference evidence="1 7" key="1">
    <citation type="submission" date="2017-11" db="EMBL/GenBank/DDBJ databases">
        <title>Genome sequencing of Prevotella intermedia KCOM 1101.</title>
        <authorList>
            <person name="Kook J.-K."/>
            <person name="Park S.-N."/>
            <person name="Lim Y.K."/>
        </authorList>
    </citation>
    <scope>NUCLEOTIDE SEQUENCE [LARGE SCALE GENOMIC DNA]</scope>
    <source>
        <strain evidence="1 7">KCOM 1101</strain>
    </source>
</reference>
<evidence type="ECO:0000313" key="6">
    <source>
        <dbReference type="Proteomes" id="UP000229102"/>
    </source>
</evidence>
<gene>
    <name evidence="1" type="ORF">CTI16_00440</name>
    <name evidence="3" type="ORF">CTM53_04775</name>
    <name evidence="5" type="ORF">CTM58_08585</name>
    <name evidence="4" type="ORF">CTM59_05385</name>
    <name evidence="2" type="ORF">CUC04_06180</name>
</gene>
<name>A0A246EVM7_PREIN</name>
<evidence type="ECO:0000313" key="9">
    <source>
        <dbReference type="Proteomes" id="UP000230500"/>
    </source>
</evidence>